<name>A0A7S2DCT2_9STRA</name>
<feature type="domain" description="Nudix hydrolase" evidence="3">
    <location>
        <begin position="126"/>
        <end position="265"/>
    </location>
</feature>
<dbReference type="Pfam" id="PF00293">
    <property type="entry name" value="NUDIX"/>
    <property type="match status" value="1"/>
</dbReference>
<dbReference type="InterPro" id="IPR040618">
    <property type="entry name" value="Pre-Nudix"/>
</dbReference>
<dbReference type="GO" id="GO:0047631">
    <property type="term" value="F:ADP-ribose diphosphatase activity"/>
    <property type="evidence" value="ECO:0007669"/>
    <property type="project" value="TreeGrafter"/>
</dbReference>
<reference evidence="4" key="1">
    <citation type="submission" date="2021-01" db="EMBL/GenBank/DDBJ databases">
        <authorList>
            <person name="Corre E."/>
            <person name="Pelletier E."/>
            <person name="Niang G."/>
            <person name="Scheremetjew M."/>
            <person name="Finn R."/>
            <person name="Kale V."/>
            <person name="Holt S."/>
            <person name="Cochrane G."/>
            <person name="Meng A."/>
            <person name="Brown T."/>
            <person name="Cohen L."/>
        </authorList>
    </citation>
    <scope>NUCLEOTIDE SEQUENCE</scope>
    <source>
        <strain evidence="4">CCMP1381</strain>
    </source>
</reference>
<dbReference type="GO" id="GO:0035529">
    <property type="term" value="F:NADH pyrophosphatase activity"/>
    <property type="evidence" value="ECO:0007669"/>
    <property type="project" value="TreeGrafter"/>
</dbReference>
<gene>
    <name evidence="4" type="ORF">DSPE1174_LOCUS20989</name>
</gene>
<dbReference type="InterPro" id="IPR000086">
    <property type="entry name" value="NUDIX_hydrolase_dom"/>
</dbReference>
<dbReference type="CDD" id="cd04670">
    <property type="entry name" value="NUDIX_ASFGF2_Nudt6"/>
    <property type="match status" value="1"/>
</dbReference>
<dbReference type="PROSITE" id="PS51462">
    <property type="entry name" value="NUDIX"/>
    <property type="match status" value="1"/>
</dbReference>
<protein>
    <recommendedName>
        <fullName evidence="3">Nudix hydrolase domain-containing protein</fullName>
    </recommendedName>
</protein>
<evidence type="ECO:0000256" key="1">
    <source>
        <dbReference type="ARBA" id="ARBA00005582"/>
    </source>
</evidence>
<dbReference type="InterPro" id="IPR015797">
    <property type="entry name" value="NUDIX_hydrolase-like_dom_sf"/>
</dbReference>
<dbReference type="PROSITE" id="PS00893">
    <property type="entry name" value="NUDIX_BOX"/>
    <property type="match status" value="1"/>
</dbReference>
<dbReference type="GO" id="GO:0051287">
    <property type="term" value="F:NAD binding"/>
    <property type="evidence" value="ECO:0007669"/>
    <property type="project" value="TreeGrafter"/>
</dbReference>
<comment type="similarity">
    <text evidence="1">Belongs to the Nudix hydrolase family.</text>
</comment>
<dbReference type="Pfam" id="PF18290">
    <property type="entry name" value="Nudix_hydro"/>
    <property type="match status" value="1"/>
</dbReference>
<dbReference type="InterPro" id="IPR020084">
    <property type="entry name" value="NUDIX_hydrolase_CS"/>
</dbReference>
<accession>A0A7S2DCT2</accession>
<sequence length="301" mass="33144">MSSCIASCEPLRAKDDIYQGKIIDAHSVAECNSQEEFTARLAESLNTWRRFGRRGIWLEISGDHANFVSSALRLGFVFHHANPPCTVEGSEDSPPVPVSNSKGTVTLSYWIPGEQGVTSTLPSYATHSIGVGAMVINRNKEVLVVQERVEPVALKGLWKMPTGMVNNGEDACDCAVREVEEETGVKCRALKLVALREAHSSVLHGPQGRSNVFMVFLCEPEEDVCSIVKQDSEIAACKWMQMDEFLESLGKILPPETLYYVLSELGCHCAKGDYKGMDIATLPIGHYAGENRVYLNPRPKL</sequence>
<dbReference type="AlphaFoldDB" id="A0A7S2DCT2"/>
<evidence type="ECO:0000259" key="3">
    <source>
        <dbReference type="PROSITE" id="PS51462"/>
    </source>
</evidence>
<proteinExistence type="inferred from homology"/>
<organism evidence="4">
    <name type="scientific">Octactis speculum</name>
    <dbReference type="NCBI Taxonomy" id="3111310"/>
    <lineage>
        <taxon>Eukaryota</taxon>
        <taxon>Sar</taxon>
        <taxon>Stramenopiles</taxon>
        <taxon>Ochrophyta</taxon>
        <taxon>Dictyochophyceae</taxon>
        <taxon>Dictyochales</taxon>
        <taxon>Dictyochaceae</taxon>
        <taxon>Octactis</taxon>
    </lineage>
</organism>
<evidence type="ECO:0000256" key="2">
    <source>
        <dbReference type="ARBA" id="ARBA00022801"/>
    </source>
</evidence>
<dbReference type="EMBL" id="HBGS01040789">
    <property type="protein sequence ID" value="CAD9450158.1"/>
    <property type="molecule type" value="Transcribed_RNA"/>
</dbReference>
<dbReference type="SUPFAM" id="SSF55811">
    <property type="entry name" value="Nudix"/>
    <property type="match status" value="1"/>
</dbReference>
<dbReference type="Gene3D" id="3.90.79.10">
    <property type="entry name" value="Nucleoside Triphosphate Pyrophosphohydrolase"/>
    <property type="match status" value="1"/>
</dbReference>
<evidence type="ECO:0000313" key="4">
    <source>
        <dbReference type="EMBL" id="CAD9450158.1"/>
    </source>
</evidence>
<dbReference type="Gene3D" id="3.40.630.30">
    <property type="match status" value="1"/>
</dbReference>
<dbReference type="InterPro" id="IPR003293">
    <property type="entry name" value="Nudix_hydrolase6-like"/>
</dbReference>
<dbReference type="PANTHER" id="PTHR13994">
    <property type="entry name" value="NUDIX HYDROLASE RELATED"/>
    <property type="match status" value="1"/>
</dbReference>
<dbReference type="PANTHER" id="PTHR13994:SF13">
    <property type="entry name" value="FI03680P"/>
    <property type="match status" value="1"/>
</dbReference>
<keyword evidence="2" id="KW-0378">Hydrolase</keyword>